<reference evidence="1 2" key="1">
    <citation type="submission" date="2019-06" db="EMBL/GenBank/DDBJ databases">
        <title>Draft genome sequence of Methanolobus vulcani B1d.</title>
        <authorList>
            <person name="Creighbaum A.J."/>
            <person name="Ticak T."/>
            <person name="Hariraju D."/>
            <person name="Arivett B.A."/>
            <person name="Ferguson D.J.Jr."/>
        </authorList>
    </citation>
    <scope>NUCLEOTIDE SEQUENCE [LARGE SCALE GENOMIC DNA]</scope>
    <source>
        <strain evidence="1 2">B1d</strain>
    </source>
</reference>
<evidence type="ECO:0000313" key="2">
    <source>
        <dbReference type="Proteomes" id="UP000319335"/>
    </source>
</evidence>
<name>A0A7Z8KP31_9EURY</name>
<gene>
    <name evidence="1" type="ORF">FKV42_08670</name>
</gene>
<dbReference type="AlphaFoldDB" id="A0A7Z8KP31"/>
<protein>
    <submittedName>
        <fullName evidence="1">Uncharacterized protein</fullName>
    </submittedName>
</protein>
<organism evidence="1 2">
    <name type="scientific">Methanolobus vulcani</name>
    <dbReference type="NCBI Taxonomy" id="38026"/>
    <lineage>
        <taxon>Archaea</taxon>
        <taxon>Methanobacteriati</taxon>
        <taxon>Methanobacteriota</taxon>
        <taxon>Stenosarchaea group</taxon>
        <taxon>Methanomicrobia</taxon>
        <taxon>Methanosarcinales</taxon>
        <taxon>Methanosarcinaceae</taxon>
        <taxon>Methanolobus</taxon>
    </lineage>
</organism>
<dbReference type="EMBL" id="VIAQ01000015">
    <property type="protein sequence ID" value="TQD25115.1"/>
    <property type="molecule type" value="Genomic_DNA"/>
</dbReference>
<proteinExistence type="predicted"/>
<comment type="caution">
    <text evidence="1">The sequence shown here is derived from an EMBL/GenBank/DDBJ whole genome shotgun (WGS) entry which is preliminary data.</text>
</comment>
<accession>A0A7Z8KP31</accession>
<evidence type="ECO:0000313" key="1">
    <source>
        <dbReference type="EMBL" id="TQD25115.1"/>
    </source>
</evidence>
<keyword evidence="2" id="KW-1185">Reference proteome</keyword>
<dbReference type="RefSeq" id="WP_154809845.1">
    <property type="nucleotide sequence ID" value="NZ_VIAQ01000015.1"/>
</dbReference>
<dbReference type="Proteomes" id="UP000319335">
    <property type="component" value="Unassembled WGS sequence"/>
</dbReference>
<dbReference type="OrthoDB" id="140817at2157"/>
<sequence>MSVGKITSSQQDMVYVKVRPETGVELETRTGGTAAWDETTTSFGQAFTAEHYFGRIKIVVHDAGGKNLVARLYDSPAKGVKYVETIFKEVDQEQVLHWIFDPMAPGSYYWELEIWSSNDPTFRLKTYDGSTFSGAYEDGSVLSGKSFMSKIVYCEDTEVERQVAMTGDTVDSGTTTVKSGSPLGQINTGTVVGNISREGDELNNGGTILNGSWFVEVDD</sequence>